<evidence type="ECO:0000313" key="13">
    <source>
        <dbReference type="Proteomes" id="UP000663829"/>
    </source>
</evidence>
<dbReference type="PANTHER" id="PTHR18919:SF107">
    <property type="entry name" value="ACETYL-COA ACETYLTRANSFERASE, CYTOSOLIC"/>
    <property type="match status" value="1"/>
</dbReference>
<evidence type="ECO:0000259" key="8">
    <source>
        <dbReference type="Pfam" id="PF02803"/>
    </source>
</evidence>
<keyword evidence="13" id="KW-1185">Reference proteome</keyword>
<comment type="pathway">
    <text evidence="1">Lipid metabolism.</text>
</comment>
<feature type="transmembrane region" description="Helical" evidence="6">
    <location>
        <begin position="51"/>
        <end position="71"/>
    </location>
</feature>
<dbReference type="EMBL" id="CAJNOQ010000012">
    <property type="protein sequence ID" value="CAF0739439.1"/>
    <property type="molecule type" value="Genomic_DNA"/>
</dbReference>
<evidence type="ECO:0000256" key="5">
    <source>
        <dbReference type="RuleBase" id="RU003557"/>
    </source>
</evidence>
<comment type="similarity">
    <text evidence="2 5">Belongs to the thiolase-like superfamily. Thiolase family.</text>
</comment>
<dbReference type="InterPro" id="IPR002155">
    <property type="entry name" value="Thiolase"/>
</dbReference>
<dbReference type="Proteomes" id="UP000663829">
    <property type="component" value="Unassembled WGS sequence"/>
</dbReference>
<evidence type="ECO:0000313" key="10">
    <source>
        <dbReference type="EMBL" id="CAF0739439.1"/>
    </source>
</evidence>
<evidence type="ECO:0000256" key="6">
    <source>
        <dbReference type="SAM" id="Phobius"/>
    </source>
</evidence>
<dbReference type="PROSITE" id="PS00737">
    <property type="entry name" value="THIOLASE_2"/>
    <property type="match status" value="1"/>
</dbReference>
<dbReference type="EMBL" id="CAJOBA010000002">
    <property type="protein sequence ID" value="CAF3492362.1"/>
    <property type="molecule type" value="Genomic_DNA"/>
</dbReference>
<dbReference type="InterPro" id="IPR016039">
    <property type="entry name" value="Thiolase-like"/>
</dbReference>
<evidence type="ECO:0008006" key="14">
    <source>
        <dbReference type="Google" id="ProtNLM"/>
    </source>
</evidence>
<evidence type="ECO:0000256" key="4">
    <source>
        <dbReference type="ARBA" id="ARBA00023315"/>
    </source>
</evidence>
<dbReference type="CDD" id="cd00751">
    <property type="entry name" value="thiolase"/>
    <property type="match status" value="1"/>
</dbReference>
<proteinExistence type="inferred from homology"/>
<dbReference type="PANTHER" id="PTHR18919">
    <property type="entry name" value="ACETYL-COA C-ACYLTRANSFERASE"/>
    <property type="match status" value="1"/>
</dbReference>
<accession>A0A813NKA6</accession>
<comment type="caution">
    <text evidence="10">The sequence shown here is derived from an EMBL/GenBank/DDBJ whole genome shotgun (WGS) entry which is preliminary data.</text>
</comment>
<dbReference type="SUPFAM" id="SSF53901">
    <property type="entry name" value="Thiolase-like"/>
    <property type="match status" value="2"/>
</dbReference>
<evidence type="ECO:0000256" key="3">
    <source>
        <dbReference type="ARBA" id="ARBA00022679"/>
    </source>
</evidence>
<reference evidence="10" key="1">
    <citation type="submission" date="2021-02" db="EMBL/GenBank/DDBJ databases">
        <authorList>
            <person name="Nowell W R."/>
        </authorList>
    </citation>
    <scope>NUCLEOTIDE SEQUENCE</scope>
</reference>
<dbReference type="Pfam" id="PF00108">
    <property type="entry name" value="Thiolase_N"/>
    <property type="match status" value="1"/>
</dbReference>
<dbReference type="EMBL" id="CAJNOK010000002">
    <property type="protein sequence ID" value="CAF0721109.1"/>
    <property type="molecule type" value="Genomic_DNA"/>
</dbReference>
<dbReference type="Gene3D" id="3.40.47.10">
    <property type="match status" value="4"/>
</dbReference>
<dbReference type="InterPro" id="IPR020613">
    <property type="entry name" value="Thiolase_CS"/>
</dbReference>
<evidence type="ECO:0000313" key="11">
    <source>
        <dbReference type="EMBL" id="CAF3492362.1"/>
    </source>
</evidence>
<name>A0A813NKA6_9BILA</name>
<organism evidence="10 13">
    <name type="scientific">Didymodactylos carnosus</name>
    <dbReference type="NCBI Taxonomy" id="1234261"/>
    <lineage>
        <taxon>Eukaryota</taxon>
        <taxon>Metazoa</taxon>
        <taxon>Spiralia</taxon>
        <taxon>Gnathifera</taxon>
        <taxon>Rotifera</taxon>
        <taxon>Eurotatoria</taxon>
        <taxon>Bdelloidea</taxon>
        <taxon>Philodinida</taxon>
        <taxon>Philodinidae</taxon>
        <taxon>Didymodactylos</taxon>
    </lineage>
</organism>
<keyword evidence="4 5" id="KW-0012">Acyltransferase</keyword>
<dbReference type="InterPro" id="IPR020617">
    <property type="entry name" value="Thiolase_C"/>
</dbReference>
<dbReference type="Proteomes" id="UP000681722">
    <property type="component" value="Unassembled WGS sequence"/>
</dbReference>
<sequence>MSVNNTNSTTLRQNIITDSTTRIVSSLNTTASSAIKTAITNEWKKLDRGTLIRGMIVLVGITALILLYIGVKTFALRKKRQPKRYTLINNTSEPLMSNVLDEDEEVEDNTLYLGGAAIKAALSKANVNLDEVSEVIMGQCLTASEGQNPARQAARSAGLAYTIPAFSVNMVCGSGLKAVILGAQAIKSGDALVVIAGGQESMSQAPHCVHIRQQQKLGDCALVDTLKNDGLIDAFNHVHMGITAENVAETYGITRQEQDEFALQSQLKCEHAMSLGHFDNEIEPITLATAKGGTVTAGNSSGINDGAAALVLCSNRVAHLKQQTPLAKIISWAQVGIDPLIMGIAPVKAIQDALRKAEWTIDMVDLFELNEAFAAQSVAVIHELKINPEKININGGAIALGHPIGASGARILVTLIHALKRTGLKRGVASLCIGGGLGIAMCIESL</sequence>
<protein>
    <recommendedName>
        <fullName evidence="14">Acetyl-CoA acetyltransferase</fullName>
    </recommendedName>
</protein>
<evidence type="ECO:0000259" key="7">
    <source>
        <dbReference type="Pfam" id="PF00108"/>
    </source>
</evidence>
<keyword evidence="6" id="KW-0812">Transmembrane</keyword>
<dbReference type="GO" id="GO:0003988">
    <property type="term" value="F:acetyl-CoA C-acyltransferase activity"/>
    <property type="evidence" value="ECO:0007669"/>
    <property type="project" value="UniProtKB-ARBA"/>
</dbReference>
<feature type="domain" description="Thiolase N-terminal" evidence="7">
    <location>
        <begin position="110"/>
        <end position="292"/>
    </location>
</feature>
<keyword evidence="6" id="KW-1133">Transmembrane helix</keyword>
<gene>
    <name evidence="10" type="ORF">GPM918_LOCUS175</name>
    <name evidence="9" type="ORF">OVA965_LOCUS46</name>
    <name evidence="12" type="ORF">SRO942_LOCUS176</name>
    <name evidence="11" type="ORF">TMI583_LOCUS46</name>
</gene>
<evidence type="ECO:0000256" key="1">
    <source>
        <dbReference type="ARBA" id="ARBA00005189"/>
    </source>
</evidence>
<dbReference type="Proteomes" id="UP000682733">
    <property type="component" value="Unassembled WGS sequence"/>
</dbReference>
<keyword evidence="6" id="KW-0472">Membrane</keyword>
<dbReference type="InterPro" id="IPR020610">
    <property type="entry name" value="Thiolase_AS"/>
</dbReference>
<evidence type="ECO:0000313" key="9">
    <source>
        <dbReference type="EMBL" id="CAF0721109.1"/>
    </source>
</evidence>
<evidence type="ECO:0000256" key="2">
    <source>
        <dbReference type="ARBA" id="ARBA00010982"/>
    </source>
</evidence>
<evidence type="ECO:0000313" key="12">
    <source>
        <dbReference type="EMBL" id="CAF3517605.1"/>
    </source>
</evidence>
<dbReference type="Pfam" id="PF02803">
    <property type="entry name" value="Thiolase_C"/>
    <property type="match status" value="1"/>
</dbReference>
<dbReference type="PROSITE" id="PS00099">
    <property type="entry name" value="THIOLASE_3"/>
    <property type="match status" value="1"/>
</dbReference>
<feature type="domain" description="Thiolase C-terminal" evidence="8">
    <location>
        <begin position="324"/>
        <end position="444"/>
    </location>
</feature>
<dbReference type="AlphaFoldDB" id="A0A813NKA6"/>
<dbReference type="InterPro" id="IPR020615">
    <property type="entry name" value="Thiolase_acyl_enz_int_AS"/>
</dbReference>
<keyword evidence="3 5" id="KW-0808">Transferase</keyword>
<dbReference type="PROSITE" id="PS00098">
    <property type="entry name" value="THIOLASE_1"/>
    <property type="match status" value="1"/>
</dbReference>
<dbReference type="InterPro" id="IPR020616">
    <property type="entry name" value="Thiolase_N"/>
</dbReference>
<dbReference type="EMBL" id="CAJOBC010000012">
    <property type="protein sequence ID" value="CAF3517605.1"/>
    <property type="molecule type" value="Genomic_DNA"/>
</dbReference>
<dbReference type="OrthoDB" id="5404651at2759"/>
<dbReference type="Proteomes" id="UP000677228">
    <property type="component" value="Unassembled WGS sequence"/>
</dbReference>